<evidence type="ECO:0000313" key="4">
    <source>
        <dbReference type="Proteomes" id="UP000609064"/>
    </source>
</evidence>
<reference evidence="3" key="2">
    <citation type="submission" date="2020-09" db="EMBL/GenBank/DDBJ databases">
        <authorList>
            <person name="Sun Q."/>
            <person name="Zhou Y."/>
        </authorList>
    </citation>
    <scope>NUCLEOTIDE SEQUENCE</scope>
    <source>
        <strain evidence="3">CGMCC 1.15958</strain>
    </source>
</reference>
<dbReference type="GO" id="GO:0009982">
    <property type="term" value="F:pseudouridine synthase activity"/>
    <property type="evidence" value="ECO:0007669"/>
    <property type="project" value="InterPro"/>
</dbReference>
<dbReference type="GO" id="GO:0003723">
    <property type="term" value="F:RNA binding"/>
    <property type="evidence" value="ECO:0007669"/>
    <property type="project" value="InterPro"/>
</dbReference>
<gene>
    <name evidence="3" type="ORF">GCM10011514_07680</name>
</gene>
<protein>
    <submittedName>
        <fullName evidence="3">RNA pseudouridine synthase</fullName>
    </submittedName>
</protein>
<dbReference type="GO" id="GO:0140098">
    <property type="term" value="F:catalytic activity, acting on RNA"/>
    <property type="evidence" value="ECO:0007669"/>
    <property type="project" value="UniProtKB-ARBA"/>
</dbReference>
<dbReference type="InterPro" id="IPR050188">
    <property type="entry name" value="RluA_PseudoU_synthase"/>
</dbReference>
<evidence type="ECO:0000313" key="3">
    <source>
        <dbReference type="EMBL" id="GGD46126.1"/>
    </source>
</evidence>
<accession>A0A917DL69</accession>
<dbReference type="GO" id="GO:0000455">
    <property type="term" value="P:enzyme-directed rRNA pseudouridine synthesis"/>
    <property type="evidence" value="ECO:0007669"/>
    <property type="project" value="TreeGrafter"/>
</dbReference>
<dbReference type="RefSeq" id="WP_229250504.1">
    <property type="nucleotide sequence ID" value="NZ_BMKK01000001.1"/>
</dbReference>
<dbReference type="InterPro" id="IPR020103">
    <property type="entry name" value="PsdUridine_synth_cat_dom_sf"/>
</dbReference>
<dbReference type="CDD" id="cd02869">
    <property type="entry name" value="PseudoU_synth_RluA_like"/>
    <property type="match status" value="1"/>
</dbReference>
<evidence type="ECO:0000256" key="1">
    <source>
        <dbReference type="ARBA" id="ARBA00010876"/>
    </source>
</evidence>
<organism evidence="3 4">
    <name type="scientific">Emticicia aquatilis</name>
    <dbReference type="NCBI Taxonomy" id="1537369"/>
    <lineage>
        <taxon>Bacteria</taxon>
        <taxon>Pseudomonadati</taxon>
        <taxon>Bacteroidota</taxon>
        <taxon>Cytophagia</taxon>
        <taxon>Cytophagales</taxon>
        <taxon>Leadbetterellaceae</taxon>
        <taxon>Emticicia</taxon>
    </lineage>
</organism>
<dbReference type="PANTHER" id="PTHR21600">
    <property type="entry name" value="MITOCHONDRIAL RNA PSEUDOURIDINE SYNTHASE"/>
    <property type="match status" value="1"/>
</dbReference>
<comment type="caution">
    <text evidence="3">The sequence shown here is derived from an EMBL/GenBank/DDBJ whole genome shotgun (WGS) entry which is preliminary data.</text>
</comment>
<name>A0A917DL69_9BACT</name>
<sequence length="262" mass="30026">MEYDFDFSVFDEKEAPKIKNTLKKIDFKDIIIFENEDYILINKPPYLSSLDERTQDKHQSILRLAKEYSHDAQLCHRLDKETSGVLAIAKNPAAYRNLAMQFEAREVAKRYHAISNGVHDFEGVSVYLPIAQLRDGTGVRIDREKGKIAETIFNTLKAYRSYTLVECMPITGRMHQIRVHLQCLKASIVSDPMYGGDDIYLSQIKSKKFNLKNGTEEIPLIRRVALHAHSLTFRLLNGDAITVEAPYPKDFSVVVKQLDKFG</sequence>
<dbReference type="AlphaFoldDB" id="A0A917DL69"/>
<dbReference type="SUPFAM" id="SSF55120">
    <property type="entry name" value="Pseudouridine synthase"/>
    <property type="match status" value="1"/>
</dbReference>
<dbReference type="Pfam" id="PF00849">
    <property type="entry name" value="PseudoU_synth_2"/>
    <property type="match status" value="1"/>
</dbReference>
<keyword evidence="4" id="KW-1185">Reference proteome</keyword>
<feature type="domain" description="Pseudouridine synthase RsuA/RluA-like" evidence="2">
    <location>
        <begin position="37"/>
        <end position="182"/>
    </location>
</feature>
<dbReference type="Proteomes" id="UP000609064">
    <property type="component" value="Unassembled WGS sequence"/>
</dbReference>
<dbReference type="EMBL" id="BMKK01000001">
    <property type="protein sequence ID" value="GGD46126.1"/>
    <property type="molecule type" value="Genomic_DNA"/>
</dbReference>
<evidence type="ECO:0000259" key="2">
    <source>
        <dbReference type="Pfam" id="PF00849"/>
    </source>
</evidence>
<reference evidence="3" key="1">
    <citation type="journal article" date="2014" name="Int. J. Syst. Evol. Microbiol.">
        <title>Complete genome sequence of Corynebacterium casei LMG S-19264T (=DSM 44701T), isolated from a smear-ripened cheese.</title>
        <authorList>
            <consortium name="US DOE Joint Genome Institute (JGI-PGF)"/>
            <person name="Walter F."/>
            <person name="Albersmeier A."/>
            <person name="Kalinowski J."/>
            <person name="Ruckert C."/>
        </authorList>
    </citation>
    <scope>NUCLEOTIDE SEQUENCE</scope>
    <source>
        <strain evidence="3">CGMCC 1.15958</strain>
    </source>
</reference>
<dbReference type="InterPro" id="IPR006145">
    <property type="entry name" value="PsdUridine_synth_RsuA/RluA"/>
</dbReference>
<dbReference type="Gene3D" id="3.30.2350.10">
    <property type="entry name" value="Pseudouridine synthase"/>
    <property type="match status" value="1"/>
</dbReference>
<comment type="similarity">
    <text evidence="1">Belongs to the pseudouridine synthase RluA family.</text>
</comment>
<dbReference type="PANTHER" id="PTHR21600:SF87">
    <property type="entry name" value="RNA PSEUDOURIDYLATE SYNTHASE DOMAIN-CONTAINING PROTEIN 1"/>
    <property type="match status" value="1"/>
</dbReference>
<proteinExistence type="inferred from homology"/>